<keyword evidence="2" id="KW-1133">Transmembrane helix</keyword>
<feature type="compositionally biased region" description="Basic and acidic residues" evidence="1">
    <location>
        <begin position="10"/>
        <end position="20"/>
    </location>
</feature>
<feature type="region of interest" description="Disordered" evidence="1">
    <location>
        <begin position="28"/>
        <end position="47"/>
    </location>
</feature>
<dbReference type="AlphaFoldDB" id="A0A819E1K9"/>
<gene>
    <name evidence="3" type="ORF">JBS370_LOCUS17763</name>
</gene>
<comment type="caution">
    <text evidence="3">The sequence shown here is derived from an EMBL/GenBank/DDBJ whole genome shotgun (WGS) entry which is preliminary data.</text>
</comment>
<feature type="compositionally biased region" description="Low complexity" evidence="1">
    <location>
        <begin position="32"/>
        <end position="47"/>
    </location>
</feature>
<feature type="region of interest" description="Disordered" evidence="1">
    <location>
        <begin position="1"/>
        <end position="23"/>
    </location>
</feature>
<sequence>MKHVQKKKRLAQEAPDRKMPELNLTKIIQNKSLSESSSTASKTPISHSDLTDETGYLCWICREDLEKNVHIQLYEDQLLNKHDQEINRNQLYYNNANTPSNGLLPLWGPDVAQAQFTTSLSNEDRGGGGGRESNIRLIPYEIHRIVYVLRRIASKAFKSFATYKTTLVFFGLVNAFFFHMLNTDYLMH</sequence>
<accession>A0A819E1K9</accession>
<reference evidence="3" key="1">
    <citation type="submission" date="2021-02" db="EMBL/GenBank/DDBJ databases">
        <authorList>
            <person name="Nowell W R."/>
        </authorList>
    </citation>
    <scope>NUCLEOTIDE SEQUENCE</scope>
</reference>
<feature type="transmembrane region" description="Helical" evidence="2">
    <location>
        <begin position="160"/>
        <end position="181"/>
    </location>
</feature>
<keyword evidence="2" id="KW-0812">Transmembrane</keyword>
<organism evidence="3 4">
    <name type="scientific">Rotaria sordida</name>
    <dbReference type="NCBI Taxonomy" id="392033"/>
    <lineage>
        <taxon>Eukaryota</taxon>
        <taxon>Metazoa</taxon>
        <taxon>Spiralia</taxon>
        <taxon>Gnathifera</taxon>
        <taxon>Rotifera</taxon>
        <taxon>Eurotatoria</taxon>
        <taxon>Bdelloidea</taxon>
        <taxon>Philodinida</taxon>
        <taxon>Philodinidae</taxon>
        <taxon>Rotaria</taxon>
    </lineage>
</organism>
<protein>
    <submittedName>
        <fullName evidence="3">Uncharacterized protein</fullName>
    </submittedName>
</protein>
<dbReference type="Proteomes" id="UP000663836">
    <property type="component" value="Unassembled WGS sequence"/>
</dbReference>
<keyword evidence="2" id="KW-0472">Membrane</keyword>
<dbReference type="EMBL" id="CAJOBD010001941">
    <property type="protein sequence ID" value="CAF3842832.1"/>
    <property type="molecule type" value="Genomic_DNA"/>
</dbReference>
<evidence type="ECO:0000256" key="1">
    <source>
        <dbReference type="SAM" id="MobiDB-lite"/>
    </source>
</evidence>
<evidence type="ECO:0000256" key="2">
    <source>
        <dbReference type="SAM" id="Phobius"/>
    </source>
</evidence>
<evidence type="ECO:0000313" key="3">
    <source>
        <dbReference type="EMBL" id="CAF3842832.1"/>
    </source>
</evidence>
<proteinExistence type="predicted"/>
<evidence type="ECO:0000313" key="4">
    <source>
        <dbReference type="Proteomes" id="UP000663836"/>
    </source>
</evidence>
<name>A0A819E1K9_9BILA</name>